<evidence type="ECO:0000256" key="1">
    <source>
        <dbReference type="SAM" id="MobiDB-lite"/>
    </source>
</evidence>
<proteinExistence type="predicted"/>
<feature type="compositionally biased region" description="Polar residues" evidence="1">
    <location>
        <begin position="18"/>
        <end position="34"/>
    </location>
</feature>
<feature type="compositionally biased region" description="Polar residues" evidence="1">
    <location>
        <begin position="1"/>
        <end position="11"/>
    </location>
</feature>
<dbReference type="Gene3D" id="1.20.58.1100">
    <property type="match status" value="1"/>
</dbReference>
<organism evidence="3 4">
    <name type="scientific">Acrasis kona</name>
    <dbReference type="NCBI Taxonomy" id="1008807"/>
    <lineage>
        <taxon>Eukaryota</taxon>
        <taxon>Discoba</taxon>
        <taxon>Heterolobosea</taxon>
        <taxon>Tetramitia</taxon>
        <taxon>Eutetramitia</taxon>
        <taxon>Acrasidae</taxon>
        <taxon>Acrasis</taxon>
    </lineage>
</organism>
<comment type="caution">
    <text evidence="3">The sequence shown here is derived from an EMBL/GenBank/DDBJ whole genome shotgun (WGS) entry which is preliminary data.</text>
</comment>
<dbReference type="AlphaFoldDB" id="A0AAW2YQH4"/>
<evidence type="ECO:0000313" key="3">
    <source>
        <dbReference type="EMBL" id="KAL0479344.1"/>
    </source>
</evidence>
<protein>
    <recommendedName>
        <fullName evidence="2">MHD2 domain-containing protein</fullName>
    </recommendedName>
</protein>
<feature type="domain" description="MHD2" evidence="2">
    <location>
        <begin position="760"/>
        <end position="882"/>
    </location>
</feature>
<name>A0AAW2YQH4_9EUKA</name>
<dbReference type="Proteomes" id="UP001431209">
    <property type="component" value="Unassembled WGS sequence"/>
</dbReference>
<dbReference type="PROSITE" id="PS51259">
    <property type="entry name" value="MHD2"/>
    <property type="match status" value="1"/>
</dbReference>
<evidence type="ECO:0000313" key="4">
    <source>
        <dbReference type="Proteomes" id="UP001431209"/>
    </source>
</evidence>
<reference evidence="3 4" key="1">
    <citation type="submission" date="2024-03" db="EMBL/GenBank/DDBJ databases">
        <title>The Acrasis kona genome and developmental transcriptomes reveal deep origins of eukaryotic multicellular pathways.</title>
        <authorList>
            <person name="Sheikh S."/>
            <person name="Fu C.-J."/>
            <person name="Brown M.W."/>
            <person name="Baldauf S.L."/>
        </authorList>
    </citation>
    <scope>NUCLEOTIDE SEQUENCE [LARGE SCALE GENOMIC DNA]</scope>
    <source>
        <strain evidence="3 4">ATCC MYA-3509</strain>
    </source>
</reference>
<accession>A0AAW2YQH4</accession>
<dbReference type="Gene3D" id="1.10.357.50">
    <property type="match status" value="1"/>
</dbReference>
<feature type="compositionally biased region" description="Low complexity" evidence="1">
    <location>
        <begin position="44"/>
        <end position="68"/>
    </location>
</feature>
<feature type="compositionally biased region" description="Polar residues" evidence="1">
    <location>
        <begin position="69"/>
        <end position="79"/>
    </location>
</feature>
<sequence length="988" mass="114938">MSNQQSSSSPHQVYIVTQPPTSQPTSVNTPTNDTNIDHNLLKRINSISTPPSSSTSSSSIKSNPSKSSLLQNTTGVSRSSSDKRCEVVLSQIQNNLNHMLRRGIFGDLNHNQNHRLVTKNIFNALIISLENLDSMRTSIIQYLNRSNPHFNHYHHDQQQLTGDEINQNIFTTRSDYLIYTQVLRIVHFIKHAELSSPRRKSNQKEQEEESITQQQQVLKRYQTFFELSDFNCYLLHVKMYTENFDHTISNLVELEKILIDFDRFVEREKTRFDQDEEFHFVNTSTRLNHEFQIRIMDLKVYFGVDTYVTSTHDFENDDGNASLMQLLNCVKCWIRIENKVLGADTLVNCLFHKWLQLYVNKLYSCDELYSRSESNPKSYLVQFASRLIFQCDRVVRDCDELCNRFSCCFLFPDYELDFSDIICIEHAMHLSADIDRFCKECVRHQSDRLSQNRMDFDTSIAMFHKLCPKIKSTFRWLKRRCDKVHAYPLGEILCDVIGKCITIPFMNRLNDYYNKAITFNKVQTAQENVLFTSSCVDVTNALLKPLGMIIELDFSLVNQKHPQLILYLQNIRSVLQQYLTLLRHDVEKELNQKQQVRPVNGYHWRDKNKSNAFNVAERIERASIQFNNVNGVFLQFKLILTSFNNNYFNSDLNDGDVVEEEDTNQLEDVQQEKQQDEDLYQDDSVVVVNDDQDEYDYDMLSIYQQYGTNGVIADVFDLKCVKDLLDDIRKATHSIASFFSQWIFTLNEARLRAVFRQEDPQALNVLLQSMDRFFTVLSEHLYIELLHEVLKHLFVLLIQHLLKILLSHNTSNSLNIGVNNSHILDYDATFRTPVEKSFHGFRELFLADGEGLSQNFLDQYSRELQAILNIYNHDTQSLIQLYKTLTNDDSFVLLSIVETNGADISDSVSVHSDSSSTDSSVMLQNMHQQVMMTTIANVNLDNTSTASNPSVQKQEVEFLNPELILLLLGMRRKDKEARIFVKKQIKKK</sequence>
<dbReference type="InterPro" id="IPR014772">
    <property type="entry name" value="Munc13_dom-2"/>
</dbReference>
<dbReference type="EMBL" id="JAOPGA020000536">
    <property type="protein sequence ID" value="KAL0479344.1"/>
    <property type="molecule type" value="Genomic_DNA"/>
</dbReference>
<keyword evidence="4" id="KW-1185">Reference proteome</keyword>
<gene>
    <name evidence="3" type="ORF">AKO1_007624</name>
</gene>
<feature type="region of interest" description="Disordered" evidence="1">
    <location>
        <begin position="1"/>
        <end position="83"/>
    </location>
</feature>
<evidence type="ECO:0000259" key="2">
    <source>
        <dbReference type="PROSITE" id="PS51259"/>
    </source>
</evidence>